<accession>A0A1X7VMF9</accession>
<keyword evidence="2" id="KW-0472">Membrane</keyword>
<evidence type="ECO:0000256" key="2">
    <source>
        <dbReference type="SAM" id="Phobius"/>
    </source>
</evidence>
<keyword evidence="2" id="KW-0812">Transmembrane</keyword>
<reference evidence="3" key="1">
    <citation type="submission" date="2017-05" db="UniProtKB">
        <authorList>
            <consortium name="EnsemblMetazoa"/>
        </authorList>
    </citation>
    <scope>IDENTIFICATION</scope>
</reference>
<evidence type="ECO:0000256" key="1">
    <source>
        <dbReference type="SAM" id="MobiDB-lite"/>
    </source>
</evidence>
<feature type="region of interest" description="Disordered" evidence="1">
    <location>
        <begin position="54"/>
        <end position="91"/>
    </location>
</feature>
<name>A0A1X7VMF9_AMPQE</name>
<sequence>MGDRLSDLPPAYQARIKAGLKISAVWAGFILTSAGIFICSKPYLDRRREEREKAALVSDPSSESEGAGQETKAAQNINIIDKDSDKEKIPS</sequence>
<dbReference type="AlphaFoldDB" id="A0A1X7VMF9"/>
<protein>
    <submittedName>
        <fullName evidence="3">Uncharacterized protein</fullName>
    </submittedName>
</protein>
<dbReference type="EnsemblMetazoa" id="Aqu2.1.41025_001">
    <property type="protein sequence ID" value="Aqu2.1.41025_001"/>
    <property type="gene ID" value="Aqu2.1.41025"/>
</dbReference>
<evidence type="ECO:0000313" key="3">
    <source>
        <dbReference type="EnsemblMetazoa" id="Aqu2.1.41025_001"/>
    </source>
</evidence>
<dbReference type="InParanoid" id="A0A1X7VMF9"/>
<organism evidence="3">
    <name type="scientific">Amphimedon queenslandica</name>
    <name type="common">Sponge</name>
    <dbReference type="NCBI Taxonomy" id="400682"/>
    <lineage>
        <taxon>Eukaryota</taxon>
        <taxon>Metazoa</taxon>
        <taxon>Porifera</taxon>
        <taxon>Demospongiae</taxon>
        <taxon>Heteroscleromorpha</taxon>
        <taxon>Haplosclerida</taxon>
        <taxon>Niphatidae</taxon>
        <taxon>Amphimedon</taxon>
    </lineage>
</organism>
<proteinExistence type="predicted"/>
<feature type="transmembrane region" description="Helical" evidence="2">
    <location>
        <begin position="20"/>
        <end position="39"/>
    </location>
</feature>
<keyword evidence="2" id="KW-1133">Transmembrane helix</keyword>
<feature type="compositionally biased region" description="Basic and acidic residues" evidence="1">
    <location>
        <begin position="80"/>
        <end position="91"/>
    </location>
</feature>